<evidence type="ECO:0000313" key="2">
    <source>
        <dbReference type="EMBL" id="MQY05533.1"/>
    </source>
</evidence>
<dbReference type="AlphaFoldDB" id="A0A7K0BWH7"/>
<proteinExistence type="predicted"/>
<accession>A0A7K0BWH7</accession>
<feature type="domain" description="Transcription factor zinc-finger" evidence="1">
    <location>
        <begin position="35"/>
        <end position="74"/>
    </location>
</feature>
<dbReference type="Pfam" id="PF13453">
    <property type="entry name" value="Zn_ribbon_TFIIB"/>
    <property type="match status" value="1"/>
</dbReference>
<dbReference type="EMBL" id="WEGH01000002">
    <property type="protein sequence ID" value="MQY05533.1"/>
    <property type="molecule type" value="Genomic_DNA"/>
</dbReference>
<name>A0A7K0BWH7_9ACTN</name>
<organism evidence="2 3">
    <name type="scientific">Actinomadura macrotermitis</name>
    <dbReference type="NCBI Taxonomy" id="2585200"/>
    <lineage>
        <taxon>Bacteria</taxon>
        <taxon>Bacillati</taxon>
        <taxon>Actinomycetota</taxon>
        <taxon>Actinomycetes</taxon>
        <taxon>Streptosporangiales</taxon>
        <taxon>Thermomonosporaceae</taxon>
        <taxon>Actinomadura</taxon>
    </lineage>
</organism>
<protein>
    <recommendedName>
        <fullName evidence="1">Transcription factor zinc-finger domain-containing protein</fullName>
    </recommendedName>
</protein>
<gene>
    <name evidence="2" type="ORF">ACRB68_36090</name>
</gene>
<evidence type="ECO:0000313" key="3">
    <source>
        <dbReference type="Proteomes" id="UP000487268"/>
    </source>
</evidence>
<dbReference type="InterPro" id="IPR027392">
    <property type="entry name" value="TF_Znf"/>
</dbReference>
<reference evidence="2 3" key="1">
    <citation type="submission" date="2019-10" db="EMBL/GenBank/DDBJ databases">
        <title>Actinomadura rubteroloni sp. nov. and Actinomadura macrotermitis sp. nov., isolated from the gut of fungus growing-termite Macrotermes natalensis.</title>
        <authorList>
            <person name="Benndorf R."/>
            <person name="Martin K."/>
            <person name="Kuefner M."/>
            <person name="De Beer W."/>
            <person name="Kaster A.-K."/>
            <person name="Vollmers J."/>
            <person name="Poulsen M."/>
            <person name="Beemelmanns C."/>
        </authorList>
    </citation>
    <scope>NUCLEOTIDE SEQUENCE [LARGE SCALE GENOMIC DNA]</scope>
    <source>
        <strain evidence="2 3">RB68</strain>
    </source>
</reference>
<evidence type="ECO:0000259" key="1">
    <source>
        <dbReference type="Pfam" id="PF13453"/>
    </source>
</evidence>
<comment type="caution">
    <text evidence="2">The sequence shown here is derived from an EMBL/GenBank/DDBJ whole genome shotgun (WGS) entry which is preliminary data.</text>
</comment>
<keyword evidence="3" id="KW-1185">Reference proteome</keyword>
<dbReference type="Proteomes" id="UP000487268">
    <property type="component" value="Unassembled WGS sequence"/>
</dbReference>
<sequence length="111" mass="12392">MTPCQPPVTVTKLTAGQSILSSRIGDPAMPETTFKCPKCDSLLDSHERHGVVVEECPGCQGVFLDRGELERLIDAESSHLAELGENENPETTYQGRHRHGIMQRMFAREER</sequence>